<evidence type="ECO:0000256" key="2">
    <source>
        <dbReference type="ARBA" id="ARBA00022898"/>
    </source>
</evidence>
<name>A0A5C5GK53_9RHOB</name>
<dbReference type="Pfam" id="PF00291">
    <property type="entry name" value="PALP"/>
    <property type="match status" value="1"/>
</dbReference>
<dbReference type="InterPro" id="IPR036052">
    <property type="entry name" value="TrpB-like_PALP_sf"/>
</dbReference>
<organism evidence="5 6">
    <name type="scientific">Pelagovum pacificum</name>
    <dbReference type="NCBI Taxonomy" id="2588711"/>
    <lineage>
        <taxon>Bacteria</taxon>
        <taxon>Pseudomonadati</taxon>
        <taxon>Pseudomonadota</taxon>
        <taxon>Alphaproteobacteria</taxon>
        <taxon>Rhodobacterales</taxon>
        <taxon>Paracoccaceae</taxon>
        <taxon>Pelagovum</taxon>
    </lineage>
</organism>
<dbReference type="Gene3D" id="3.40.50.1100">
    <property type="match status" value="2"/>
</dbReference>
<dbReference type="EMBL" id="VFFF01000001">
    <property type="protein sequence ID" value="TNY34191.1"/>
    <property type="molecule type" value="Genomic_DNA"/>
</dbReference>
<dbReference type="PANTHER" id="PTHR48078">
    <property type="entry name" value="THREONINE DEHYDRATASE, MITOCHONDRIAL-RELATED"/>
    <property type="match status" value="1"/>
</dbReference>
<keyword evidence="3" id="KW-0456">Lyase</keyword>
<dbReference type="GO" id="GO:0004794">
    <property type="term" value="F:threonine deaminase activity"/>
    <property type="evidence" value="ECO:0007669"/>
    <property type="project" value="TreeGrafter"/>
</dbReference>
<dbReference type="InterPro" id="IPR001926">
    <property type="entry name" value="TrpB-like_PALP"/>
</dbReference>
<evidence type="ECO:0000256" key="1">
    <source>
        <dbReference type="ARBA" id="ARBA00001933"/>
    </source>
</evidence>
<dbReference type="NCBIfam" id="NF006094">
    <property type="entry name" value="PRK08246.1"/>
    <property type="match status" value="1"/>
</dbReference>
<evidence type="ECO:0000256" key="3">
    <source>
        <dbReference type="ARBA" id="ARBA00023239"/>
    </source>
</evidence>
<dbReference type="AlphaFoldDB" id="A0A5C5GK53"/>
<evidence type="ECO:0000259" key="4">
    <source>
        <dbReference type="Pfam" id="PF00291"/>
    </source>
</evidence>
<dbReference type="OrthoDB" id="9811476at2"/>
<sequence length="309" mass="31561">MAQAPDSAQIGEAWDRIRPYIHRTPVIETTEAVPGVPLSLKLEHMQKSGSFKVRGAFNSLLSADVPEAGVVAASGGNHGAAVALAATRLDIPAKIFVPEMAGPSKIGVIQSTGADLTVVPGAYANALEAALEHEARTGAMQIHAYDGFRTVEGQGTAFAEWEDQGLDCDTVLVAVGGGGLISGAMSWFGDSRKIIAVEPETAPTLNAALEAGGPVDVEVSGIAANALGARRIGSICYDLASSRKIDSLLVPDDAIADAQVALWSGLRQWVEPAAAAALAAIMSGAYTPASGERLAVIVCGANPAPGPFG</sequence>
<feature type="domain" description="Tryptophan synthase beta chain-like PALP" evidence="4">
    <location>
        <begin position="18"/>
        <end position="300"/>
    </location>
</feature>
<proteinExistence type="predicted"/>
<dbReference type="SUPFAM" id="SSF53686">
    <property type="entry name" value="Tryptophan synthase beta subunit-like PLP-dependent enzymes"/>
    <property type="match status" value="1"/>
</dbReference>
<dbReference type="InterPro" id="IPR050147">
    <property type="entry name" value="Ser/Thr_Dehydratase"/>
</dbReference>
<dbReference type="Proteomes" id="UP000314011">
    <property type="component" value="Unassembled WGS sequence"/>
</dbReference>
<accession>A0A5C5GK53</accession>
<dbReference type="GO" id="GO:0003941">
    <property type="term" value="F:L-serine ammonia-lyase activity"/>
    <property type="evidence" value="ECO:0007669"/>
    <property type="project" value="TreeGrafter"/>
</dbReference>
<evidence type="ECO:0000313" key="5">
    <source>
        <dbReference type="EMBL" id="TNY34191.1"/>
    </source>
</evidence>
<gene>
    <name evidence="5" type="ORF">FHY64_13330</name>
</gene>
<keyword evidence="6" id="KW-1185">Reference proteome</keyword>
<comment type="cofactor">
    <cofactor evidence="1">
        <name>pyridoxal 5'-phosphate</name>
        <dbReference type="ChEBI" id="CHEBI:597326"/>
    </cofactor>
</comment>
<dbReference type="GO" id="GO:0006567">
    <property type="term" value="P:L-threonine catabolic process"/>
    <property type="evidence" value="ECO:0007669"/>
    <property type="project" value="TreeGrafter"/>
</dbReference>
<keyword evidence="2" id="KW-0663">Pyridoxal phosphate</keyword>
<dbReference type="PANTHER" id="PTHR48078:SF6">
    <property type="entry name" value="L-THREONINE DEHYDRATASE CATABOLIC TDCB"/>
    <property type="match status" value="1"/>
</dbReference>
<comment type="caution">
    <text evidence="5">The sequence shown here is derived from an EMBL/GenBank/DDBJ whole genome shotgun (WGS) entry which is preliminary data.</text>
</comment>
<protein>
    <submittedName>
        <fullName evidence="5">Threonine/serine dehydratase</fullName>
    </submittedName>
</protein>
<dbReference type="GO" id="GO:0009097">
    <property type="term" value="P:isoleucine biosynthetic process"/>
    <property type="evidence" value="ECO:0007669"/>
    <property type="project" value="TreeGrafter"/>
</dbReference>
<evidence type="ECO:0000313" key="6">
    <source>
        <dbReference type="Proteomes" id="UP000314011"/>
    </source>
</evidence>
<dbReference type="GO" id="GO:0006565">
    <property type="term" value="P:L-serine catabolic process"/>
    <property type="evidence" value="ECO:0007669"/>
    <property type="project" value="TreeGrafter"/>
</dbReference>
<reference evidence="5 6" key="1">
    <citation type="submission" date="2019-06" db="EMBL/GenBank/DDBJ databases">
        <title>Genome of new Rhodobacteraceae sp. SM1903.</title>
        <authorList>
            <person name="Ren X."/>
        </authorList>
    </citation>
    <scope>NUCLEOTIDE SEQUENCE [LARGE SCALE GENOMIC DNA]</scope>
    <source>
        <strain evidence="5 6">SM1903</strain>
    </source>
</reference>
<dbReference type="RefSeq" id="WP_140195317.1">
    <property type="nucleotide sequence ID" value="NZ_CP065915.1"/>
</dbReference>